<dbReference type="RefSeq" id="WP_116556333.1">
    <property type="nucleotide sequence ID" value="NZ_QCZG01000076.1"/>
</dbReference>
<keyword evidence="1" id="KW-0175">Coiled coil</keyword>
<dbReference type="Proteomes" id="UP000245998">
    <property type="component" value="Unassembled WGS sequence"/>
</dbReference>
<proteinExistence type="predicted"/>
<evidence type="ECO:0000256" key="1">
    <source>
        <dbReference type="SAM" id="Coils"/>
    </source>
</evidence>
<dbReference type="OrthoDB" id="2704409at2"/>
<evidence type="ECO:0000313" key="3">
    <source>
        <dbReference type="Proteomes" id="UP000245998"/>
    </source>
</evidence>
<accession>A0A2U1JJU5</accession>
<sequence>MSKQYHQSISEKDLEKYYELSESKKEIEKKLKELNQAFHLYFDETVGENQKGERNIGQYKIQRQIRQSNDFNDEKTVLRLEELNLHDCIQVIKKPDKQKINSALTLGIIEDAQINDCRMSKSTKAIIVKKI</sequence>
<name>A0A2U1JJU5_9BACI</name>
<feature type="coiled-coil region" evidence="1">
    <location>
        <begin position="17"/>
        <end position="44"/>
    </location>
</feature>
<dbReference type="AlphaFoldDB" id="A0A2U1JJU5"/>
<organism evidence="2 3">
    <name type="scientific">Pueribacillus theae</name>
    <dbReference type="NCBI Taxonomy" id="2171751"/>
    <lineage>
        <taxon>Bacteria</taxon>
        <taxon>Bacillati</taxon>
        <taxon>Bacillota</taxon>
        <taxon>Bacilli</taxon>
        <taxon>Bacillales</taxon>
        <taxon>Bacillaceae</taxon>
        <taxon>Pueribacillus</taxon>
    </lineage>
</organism>
<evidence type="ECO:0000313" key="2">
    <source>
        <dbReference type="EMBL" id="PWA05143.1"/>
    </source>
</evidence>
<gene>
    <name evidence="2" type="ORF">DCC39_18335</name>
</gene>
<reference evidence="2 3" key="1">
    <citation type="submission" date="2018-04" db="EMBL/GenBank/DDBJ databases">
        <title>Camelliibacillus theae gen. nov., sp. nov., isolated from Pu'er tea.</title>
        <authorList>
            <person name="Niu L."/>
        </authorList>
    </citation>
    <scope>NUCLEOTIDE SEQUENCE [LARGE SCALE GENOMIC DNA]</scope>
    <source>
        <strain evidence="2 3">T8</strain>
    </source>
</reference>
<dbReference type="EMBL" id="QCZG01000076">
    <property type="protein sequence ID" value="PWA05143.1"/>
    <property type="molecule type" value="Genomic_DNA"/>
</dbReference>
<protein>
    <submittedName>
        <fullName evidence="2">Uncharacterized protein</fullName>
    </submittedName>
</protein>
<dbReference type="SUPFAM" id="SSF161266">
    <property type="entry name" value="Gam-like"/>
    <property type="match status" value="1"/>
</dbReference>
<comment type="caution">
    <text evidence="2">The sequence shown here is derived from an EMBL/GenBank/DDBJ whole genome shotgun (WGS) entry which is preliminary data.</text>
</comment>
<keyword evidence="3" id="KW-1185">Reference proteome</keyword>